<evidence type="ECO:0000313" key="9">
    <source>
        <dbReference type="EMBL" id="KAA8629826.1"/>
    </source>
</evidence>
<feature type="region of interest" description="Disordered" evidence="8">
    <location>
        <begin position="1"/>
        <end position="26"/>
    </location>
</feature>
<evidence type="ECO:0000313" key="10">
    <source>
        <dbReference type="Proteomes" id="UP000433876"/>
    </source>
</evidence>
<dbReference type="PANTHER" id="PTHR13257">
    <property type="entry name" value="NUCLEOPORIN NUP84-RELATED"/>
    <property type="match status" value="1"/>
</dbReference>
<dbReference type="GO" id="GO:0006606">
    <property type="term" value="P:protein import into nucleus"/>
    <property type="evidence" value="ECO:0007669"/>
    <property type="project" value="TreeGrafter"/>
</dbReference>
<evidence type="ECO:0000256" key="6">
    <source>
        <dbReference type="ARBA" id="ARBA00023132"/>
    </source>
</evidence>
<name>A0A8S8ZLS3_SORMA</name>
<dbReference type="InterPro" id="IPR037700">
    <property type="entry name" value="NUP88/NUP82"/>
</dbReference>
<feature type="region of interest" description="Disordered" evidence="8">
    <location>
        <begin position="87"/>
        <end position="112"/>
    </location>
</feature>
<evidence type="ECO:0000256" key="8">
    <source>
        <dbReference type="SAM" id="MobiDB-lite"/>
    </source>
</evidence>
<dbReference type="InterPro" id="IPR015943">
    <property type="entry name" value="WD40/YVTN_repeat-like_dom_sf"/>
</dbReference>
<dbReference type="VEuPathDB" id="FungiDB:SMAC_05282"/>
<comment type="caution">
    <text evidence="9">The sequence shown here is derived from an EMBL/GenBank/DDBJ whole genome shotgun (WGS) entry which is preliminary data.</text>
</comment>
<evidence type="ECO:0000256" key="4">
    <source>
        <dbReference type="ARBA" id="ARBA00022927"/>
    </source>
</evidence>
<dbReference type="EMBL" id="NMPR01000123">
    <property type="protein sequence ID" value="KAA8629826.1"/>
    <property type="molecule type" value="Genomic_DNA"/>
</dbReference>
<dbReference type="GO" id="GO:0000055">
    <property type="term" value="P:ribosomal large subunit export from nucleus"/>
    <property type="evidence" value="ECO:0007669"/>
    <property type="project" value="InterPro"/>
</dbReference>
<evidence type="ECO:0000256" key="5">
    <source>
        <dbReference type="ARBA" id="ARBA00023010"/>
    </source>
</evidence>
<dbReference type="InterPro" id="IPR036322">
    <property type="entry name" value="WD40_repeat_dom_sf"/>
</dbReference>
<dbReference type="OMA" id="WHPLGVH"/>
<dbReference type="GO" id="GO:0000056">
    <property type="term" value="P:ribosomal small subunit export from nucleus"/>
    <property type="evidence" value="ECO:0007669"/>
    <property type="project" value="InterPro"/>
</dbReference>
<proteinExistence type="predicted"/>
<dbReference type="GO" id="GO:0017056">
    <property type="term" value="F:structural constituent of nuclear pore"/>
    <property type="evidence" value="ECO:0007669"/>
    <property type="project" value="InterPro"/>
</dbReference>
<dbReference type="PANTHER" id="PTHR13257:SF0">
    <property type="entry name" value="NUCLEAR PORE COMPLEX PROTEIN NUP88"/>
    <property type="match status" value="1"/>
</dbReference>
<dbReference type="GO" id="GO:0006406">
    <property type="term" value="P:mRNA export from nucleus"/>
    <property type="evidence" value="ECO:0007669"/>
    <property type="project" value="TreeGrafter"/>
</dbReference>
<keyword evidence="3" id="KW-0509">mRNA transport</keyword>
<dbReference type="GO" id="GO:0005643">
    <property type="term" value="C:nuclear pore"/>
    <property type="evidence" value="ECO:0007669"/>
    <property type="project" value="UniProtKB-SubCell"/>
</dbReference>
<reference evidence="9 10" key="1">
    <citation type="submission" date="2017-07" db="EMBL/GenBank/DDBJ databases">
        <title>Genome sequence of the Sordaria macrospora wild type strain R19027.</title>
        <authorList>
            <person name="Nowrousian M."/>
            <person name="Teichert I."/>
            <person name="Kueck U."/>
        </authorList>
    </citation>
    <scope>NUCLEOTIDE SEQUENCE [LARGE SCALE GENOMIC DNA]</scope>
    <source>
        <strain evidence="9 10">R19027</strain>
        <tissue evidence="9">Mycelium</tissue>
    </source>
</reference>
<keyword evidence="4" id="KW-0653">Protein transport</keyword>
<dbReference type="Proteomes" id="UP000433876">
    <property type="component" value="Unassembled WGS sequence"/>
</dbReference>
<evidence type="ECO:0000256" key="2">
    <source>
        <dbReference type="ARBA" id="ARBA00022448"/>
    </source>
</evidence>
<dbReference type="AlphaFoldDB" id="A0A8S8ZLS3"/>
<dbReference type="Gene3D" id="2.130.10.10">
    <property type="entry name" value="YVTN repeat-like/Quinoprotein amine dehydrogenase"/>
    <property type="match status" value="1"/>
</dbReference>
<keyword evidence="5" id="KW-0811">Translocation</keyword>
<evidence type="ECO:0000256" key="1">
    <source>
        <dbReference type="ARBA" id="ARBA00004567"/>
    </source>
</evidence>
<keyword evidence="2" id="KW-0813">Transport</keyword>
<evidence type="ECO:0000256" key="7">
    <source>
        <dbReference type="ARBA" id="ARBA00023242"/>
    </source>
</evidence>
<sequence length="890" mass="99159">MPKIKSYSAPWLQDPNPGHRLFKQSEDNSRLPASIAYSRNASSGPKRTIAQRGNEVFVASGREIRWGDIAYLNYAFEAHQSRARAASHLNGNSSDSSFEVYDEETSHLPQGPGYRVIKTPVASEIRQLVISPNKDQLAVLTSHTVHVCMLPDTSHLTSGETAPFKPKFWTLGPTTHVTSKSAVVSAVWHPLGVNGNCLVTVTEDAVVRVWELSTIDRWSFDTPTLEVDLKRLADGTSVDQDFGASTSTNKAFSPDDFDMKVASACFASRNSNGWAPMTLWVAMAEGDVYALCPLLPRRWSPPPTLIPSLSVSVVQKIETLETDPDATKEEKLLAKQQLEWMADLDNQEPKNYEGPYGEETQVYSRPSRPGSIPRLQGPFEFDVGPEDEQDDEVELKDIMVIGAKRNYADLMMGEDVELYADDDDIDSLSLSVICLLSTSGQVKICLDIGGVEAQWLPPRNASTRGFGFSDHEAPSLLVYHTFDTLKPAEITPDSWPVFSEDATTRYAFYVTHAAGITYVSLAPWVSVLEGELQSDSEAGVDFRFDLLAKGPRAEVDRIYTPQHAQNVLAAATAFRSSDLGHFVLSATHNDPVIMFFDTPKSELMSDRQETPALTGPGDTPEPLTVWEPRPLFHPAEVLSRPSTLAPWLDSLRTSRKRPLMQQEVRLSVATLEILTEGHRLVSSEVFELNNAVAELFRKCEALTYELKEQITKVYEVNQRIETISGEGESRSDKEVNISEEMLVRNRIDVMKVRQENLARRVDNLRKRLGQVSTRELSDKEKAWTEEVRTLASSILGDEEEEEDTTTASINTAGHSLKRFEEVQTLRDALFEQAQQLQSTDSIDGTPSPMPVMKIPSDIRKQKVAQVMSLLDRETALVEAVKSRLEKLSID</sequence>
<evidence type="ECO:0000256" key="3">
    <source>
        <dbReference type="ARBA" id="ARBA00022816"/>
    </source>
</evidence>
<keyword evidence="6" id="KW-0906">Nuclear pore complex</keyword>
<organism evidence="9 10">
    <name type="scientific">Sordaria macrospora</name>
    <dbReference type="NCBI Taxonomy" id="5147"/>
    <lineage>
        <taxon>Eukaryota</taxon>
        <taxon>Fungi</taxon>
        <taxon>Dikarya</taxon>
        <taxon>Ascomycota</taxon>
        <taxon>Pezizomycotina</taxon>
        <taxon>Sordariomycetes</taxon>
        <taxon>Sordariomycetidae</taxon>
        <taxon>Sordariales</taxon>
        <taxon>Sordariaceae</taxon>
        <taxon>Sordaria</taxon>
    </lineage>
</organism>
<dbReference type="SUPFAM" id="SSF50978">
    <property type="entry name" value="WD40 repeat-like"/>
    <property type="match status" value="1"/>
</dbReference>
<keyword evidence="7" id="KW-0539">Nucleus</keyword>
<comment type="subcellular location">
    <subcellularLocation>
        <location evidence="1">Nucleus</location>
        <location evidence="1">Nuclear pore complex</location>
    </subcellularLocation>
</comment>
<evidence type="ECO:0008006" key="11">
    <source>
        <dbReference type="Google" id="ProtNLM"/>
    </source>
</evidence>
<gene>
    <name evidence="9" type="ORF">SMACR_05282</name>
</gene>
<protein>
    <recommendedName>
        <fullName evidence="11">Nucleoporin NUP82</fullName>
    </recommendedName>
</protein>
<accession>A0A8S8ZLS3</accession>